<reference evidence="3" key="1">
    <citation type="submission" date="2022-11" db="EMBL/GenBank/DDBJ databases">
        <title>Genome Sequence of Cubamyces cubensis.</title>
        <authorList>
            <person name="Buettner E."/>
        </authorList>
    </citation>
    <scope>NUCLEOTIDE SEQUENCE</scope>
    <source>
        <strain evidence="3">MPL-01</strain>
    </source>
</reference>
<dbReference type="InterPro" id="IPR008949">
    <property type="entry name" value="Isoprenoid_synthase_dom_sf"/>
</dbReference>
<dbReference type="Pfam" id="PF06330">
    <property type="entry name" value="TRI5"/>
    <property type="match status" value="1"/>
</dbReference>
<evidence type="ECO:0000256" key="2">
    <source>
        <dbReference type="ARBA" id="ARBA00023239"/>
    </source>
</evidence>
<protein>
    <recommendedName>
        <fullName evidence="5">Terpenoid synthase</fullName>
    </recommendedName>
</protein>
<comment type="caution">
    <text evidence="3">The sequence shown here is derived from an EMBL/GenBank/DDBJ whole genome shotgun (WGS) entry which is preliminary data.</text>
</comment>
<dbReference type="Gene3D" id="1.10.600.10">
    <property type="entry name" value="Farnesyl Diphosphate Synthase"/>
    <property type="match status" value="1"/>
</dbReference>
<dbReference type="Proteomes" id="UP001215151">
    <property type="component" value="Unassembled WGS sequence"/>
</dbReference>
<evidence type="ECO:0008006" key="5">
    <source>
        <dbReference type="Google" id="ProtNLM"/>
    </source>
</evidence>
<gene>
    <name evidence="3" type="ORF">ONZ51_g5209</name>
</gene>
<organism evidence="3 4">
    <name type="scientific">Trametes cubensis</name>
    <dbReference type="NCBI Taxonomy" id="1111947"/>
    <lineage>
        <taxon>Eukaryota</taxon>
        <taxon>Fungi</taxon>
        <taxon>Dikarya</taxon>
        <taxon>Basidiomycota</taxon>
        <taxon>Agaricomycotina</taxon>
        <taxon>Agaricomycetes</taxon>
        <taxon>Polyporales</taxon>
        <taxon>Polyporaceae</taxon>
        <taxon>Trametes</taxon>
    </lineage>
</organism>
<comment type="similarity">
    <text evidence="1">Belongs to the trichodiene synthase family.</text>
</comment>
<evidence type="ECO:0000313" key="3">
    <source>
        <dbReference type="EMBL" id="KAJ8482661.1"/>
    </source>
</evidence>
<accession>A0AAD7TUE2</accession>
<dbReference type="SUPFAM" id="SSF48576">
    <property type="entry name" value="Terpenoid synthases"/>
    <property type="match status" value="1"/>
</dbReference>
<proteinExistence type="inferred from homology"/>
<evidence type="ECO:0000313" key="4">
    <source>
        <dbReference type="Proteomes" id="UP001215151"/>
    </source>
</evidence>
<name>A0AAD7TUE2_9APHY</name>
<sequence>MLTSGYPQPPLFGQILYPIDSSRIPVPPTPGTSSYYGGSSQGAIEHTSSTCDAATFEDSDQEIRSIMLHFLQGCRYQNVSTPPDEELRHRMRLEVESWDVGLLPKHAECFIETGSHFAETAYGHTAPEHRFFVARYTAYFLYADDIGQHHVEALKQFPRRFMNGEPQMNPILDRLVDLVKSAHELWTDVGTDAIIVGTLEAISGFYLEYATHDMVIKPGAVRYPDYLRLRSGIDPPYVAFVFMRGWRSTAESYLQLIPDMEFWVGAVNDVSRAHTMSSRLSFYKEEKEKETANYVHLRAAVERLPPLVILRKLADEIVETTHRLDRLVDDDVELAALWRGYVQVSVIPAVSSHIA</sequence>
<dbReference type="InterPro" id="IPR024652">
    <property type="entry name" value="Trichodiene_synth"/>
</dbReference>
<evidence type="ECO:0000256" key="1">
    <source>
        <dbReference type="ARBA" id="ARBA00007946"/>
    </source>
</evidence>
<dbReference type="AlphaFoldDB" id="A0AAD7TUE2"/>
<keyword evidence="2" id="KW-0456">Lyase</keyword>
<dbReference type="EMBL" id="JAPEVG010000109">
    <property type="protein sequence ID" value="KAJ8482661.1"/>
    <property type="molecule type" value="Genomic_DNA"/>
</dbReference>
<keyword evidence="4" id="KW-1185">Reference proteome</keyword>
<dbReference type="GO" id="GO:0016838">
    <property type="term" value="F:carbon-oxygen lyase activity, acting on phosphates"/>
    <property type="evidence" value="ECO:0007669"/>
    <property type="project" value="InterPro"/>
</dbReference>